<dbReference type="PANTHER" id="PTHR28627">
    <property type="entry name" value="CYTOCHROME C OXIDASE ASSEMBLY FACTOR 5"/>
    <property type="match status" value="1"/>
</dbReference>
<evidence type="ECO:0000313" key="4">
    <source>
        <dbReference type="Proteomes" id="UP000007014"/>
    </source>
</evidence>
<dbReference type="Proteomes" id="UP000007014">
    <property type="component" value="Chromosome 2"/>
</dbReference>
<comment type="similarity">
    <text evidence="1">Belongs to the PET191 family.</text>
</comment>
<dbReference type="GO" id="GO:0005739">
    <property type="term" value="C:mitochondrion"/>
    <property type="evidence" value="ECO:0007669"/>
    <property type="project" value="TreeGrafter"/>
</dbReference>
<reference evidence="3 4" key="2">
    <citation type="journal article" date="2007" name="BMC Biol.">
        <title>A 100%-complete sequence reveals unusually simple genomic features in the hot-spring red alga Cyanidioschyzon merolae.</title>
        <authorList>
            <person name="Nozaki H."/>
            <person name="Takano H."/>
            <person name="Misumi O."/>
            <person name="Terasawa K."/>
            <person name="Matsuzaki M."/>
            <person name="Maruyama S."/>
            <person name="Nishida K."/>
            <person name="Yagisawa F."/>
            <person name="Yoshida Y."/>
            <person name="Fujiwara T."/>
            <person name="Takio S."/>
            <person name="Tamura K."/>
            <person name="Chung S.J."/>
            <person name="Nakamura S."/>
            <person name="Kuroiwa H."/>
            <person name="Tanaka K."/>
            <person name="Sato N."/>
            <person name="Kuroiwa T."/>
        </authorList>
    </citation>
    <scope>NUCLEOTIDE SEQUENCE [LARGE SCALE GENOMIC DNA]</scope>
    <source>
        <strain evidence="3 4">10D</strain>
    </source>
</reference>
<evidence type="ECO:0000256" key="1">
    <source>
        <dbReference type="ARBA" id="ARBA00007785"/>
    </source>
</evidence>
<keyword evidence="4" id="KW-1185">Reference proteome</keyword>
<dbReference type="Gramene" id="CMB145CT">
    <property type="protein sequence ID" value="CMB145CT"/>
    <property type="gene ID" value="CMB145C"/>
</dbReference>
<dbReference type="Pfam" id="PF10203">
    <property type="entry name" value="Pet191_N"/>
    <property type="match status" value="1"/>
</dbReference>
<name>M1VA50_CYAM1</name>
<dbReference type="OMA" id="HAPSECE"/>
<evidence type="ECO:0008006" key="5">
    <source>
        <dbReference type="Google" id="ProtNLM"/>
    </source>
</evidence>
<dbReference type="AlphaFoldDB" id="M1VA50"/>
<dbReference type="InterPro" id="IPR018793">
    <property type="entry name" value="Cyt_c_oxidase_assmbl_Pet191"/>
</dbReference>
<dbReference type="HOGENOM" id="CLU_138069_3_2_1"/>
<evidence type="ECO:0000256" key="2">
    <source>
        <dbReference type="ARBA" id="ARBA00023157"/>
    </source>
</evidence>
<dbReference type="GeneID" id="16992348"/>
<protein>
    <recommendedName>
        <fullName evidence="5">Cytochrome c oxidase assembly factor 5</fullName>
    </recommendedName>
</protein>
<dbReference type="OrthoDB" id="282149at2759"/>
<dbReference type="RefSeq" id="XP_005535228.1">
    <property type="nucleotide sequence ID" value="XM_005535171.1"/>
</dbReference>
<dbReference type="KEGG" id="cme:CYME_CMB145C"/>
<reference evidence="3 4" key="1">
    <citation type="journal article" date="2004" name="Nature">
        <title>Genome sequence of the ultrasmall unicellular red alga Cyanidioschyzon merolae 10D.</title>
        <authorList>
            <person name="Matsuzaki M."/>
            <person name="Misumi O."/>
            <person name="Shin-i T."/>
            <person name="Maruyama S."/>
            <person name="Takahara M."/>
            <person name="Miyagishima S."/>
            <person name="Mori T."/>
            <person name="Nishida K."/>
            <person name="Yagisawa F."/>
            <person name="Nishida K."/>
            <person name="Yoshida Y."/>
            <person name="Nishimura Y."/>
            <person name="Nakao S."/>
            <person name="Kobayashi T."/>
            <person name="Momoyama Y."/>
            <person name="Higashiyama T."/>
            <person name="Minoda A."/>
            <person name="Sano M."/>
            <person name="Nomoto H."/>
            <person name="Oishi K."/>
            <person name="Hayashi H."/>
            <person name="Ohta F."/>
            <person name="Nishizaka S."/>
            <person name="Haga S."/>
            <person name="Miura S."/>
            <person name="Morishita T."/>
            <person name="Kabeya Y."/>
            <person name="Terasawa K."/>
            <person name="Suzuki Y."/>
            <person name="Ishii Y."/>
            <person name="Asakawa S."/>
            <person name="Takano H."/>
            <person name="Ohta N."/>
            <person name="Kuroiwa H."/>
            <person name="Tanaka K."/>
            <person name="Shimizu N."/>
            <person name="Sugano S."/>
            <person name="Sato N."/>
            <person name="Nozaki H."/>
            <person name="Ogasawara N."/>
            <person name="Kohara Y."/>
            <person name="Kuroiwa T."/>
        </authorList>
    </citation>
    <scope>NUCLEOTIDE SEQUENCE [LARGE SCALE GENOMIC DNA]</scope>
    <source>
        <strain evidence="3 4">10D</strain>
    </source>
</reference>
<dbReference type="GO" id="GO:0033617">
    <property type="term" value="P:mitochondrial respiratory chain complex IV assembly"/>
    <property type="evidence" value="ECO:0007669"/>
    <property type="project" value="TreeGrafter"/>
</dbReference>
<evidence type="ECO:0000313" key="3">
    <source>
        <dbReference type="EMBL" id="BAM78942.1"/>
    </source>
</evidence>
<organism evidence="3 4">
    <name type="scientific">Cyanidioschyzon merolae (strain NIES-3377 / 10D)</name>
    <name type="common">Unicellular red alga</name>
    <dbReference type="NCBI Taxonomy" id="280699"/>
    <lineage>
        <taxon>Eukaryota</taxon>
        <taxon>Rhodophyta</taxon>
        <taxon>Bangiophyceae</taxon>
        <taxon>Cyanidiales</taxon>
        <taxon>Cyanidiaceae</taxon>
        <taxon>Cyanidioschyzon</taxon>
    </lineage>
</organism>
<gene>
    <name evidence="3" type="ORF">CYME_CMB145C</name>
</gene>
<keyword evidence="2" id="KW-1015">Disulfide bond</keyword>
<sequence length="79" mass="8782">MSSSCRELFEEMVRCLSDSECVRSHPDPTRALSDCARRDAAGVPDTCRGTIEAYATCRRAQIDPARRIMGNPAARVKHE</sequence>
<accession>M1VA50</accession>
<proteinExistence type="inferred from homology"/>
<dbReference type="PANTHER" id="PTHR28627:SF1">
    <property type="entry name" value="CYTOCHROME C OXIDASE ASSEMBLY FACTOR 5"/>
    <property type="match status" value="1"/>
</dbReference>
<dbReference type="EMBL" id="AP006484">
    <property type="protein sequence ID" value="BAM78942.1"/>
    <property type="molecule type" value="Genomic_DNA"/>
</dbReference>